<dbReference type="CDD" id="cd00958">
    <property type="entry name" value="DhnA"/>
    <property type="match status" value="1"/>
</dbReference>
<dbReference type="Proteomes" id="UP001139011">
    <property type="component" value="Unassembled WGS sequence"/>
</dbReference>
<dbReference type="GO" id="GO:0004332">
    <property type="term" value="F:fructose-bisphosphate aldolase activity"/>
    <property type="evidence" value="ECO:0007669"/>
    <property type="project" value="InterPro"/>
</dbReference>
<proteinExistence type="predicted"/>
<dbReference type="AlphaFoldDB" id="A0A9X1XCA6"/>
<dbReference type="EMBL" id="JAIWJX010000002">
    <property type="protein sequence ID" value="MCK6256410.1"/>
    <property type="molecule type" value="Genomic_DNA"/>
</dbReference>
<dbReference type="InterPro" id="IPR013785">
    <property type="entry name" value="Aldolase_TIM"/>
</dbReference>
<evidence type="ECO:0000313" key="2">
    <source>
        <dbReference type="Proteomes" id="UP001139011"/>
    </source>
</evidence>
<dbReference type="Gene3D" id="3.20.20.70">
    <property type="entry name" value="Aldolase class I"/>
    <property type="match status" value="1"/>
</dbReference>
<dbReference type="Pfam" id="PF01791">
    <property type="entry name" value="DeoC"/>
    <property type="match status" value="1"/>
</dbReference>
<dbReference type="PIRSF" id="PIRSF038992">
    <property type="entry name" value="Aldolase_Ia"/>
    <property type="match status" value="1"/>
</dbReference>
<keyword evidence="1" id="KW-0808">Transferase</keyword>
<dbReference type="NCBIfam" id="NF006081">
    <property type="entry name" value="PRK08227.1"/>
    <property type="match status" value="1"/>
</dbReference>
<evidence type="ECO:0000313" key="1">
    <source>
        <dbReference type="EMBL" id="MCK6256410.1"/>
    </source>
</evidence>
<sequence>MRRSDHMSWGLKNRMNQILPEGKAVMLAIDHGYFLGPIHGLEKPGETVKELLPYTDSLFATRGALSACIPENCEKPVLMRVSGGPSVVGKDLANEHIVTPMKEAIRHNVLGVGVSIFVGSDYETQTVSNLASVVTEAHDYGIPVLAITAVAKELQNREARFLALASRIGAEMGADIIKTYYCENFEKVTGTCPVPVVIAGGPKLDTMMDALNLTYNAMQEGAAGVDMGRNIWQSEHPAAMIQAIHEIVRKNASVKEALEVYENTANVKVK</sequence>
<dbReference type="PANTHER" id="PTHR47916:SF1">
    <property type="entry name" value="3-HYDROXY-5-PHOSPHONOOXYPENTANE-2,4-DIONE THIOLASE"/>
    <property type="match status" value="1"/>
</dbReference>
<dbReference type="InterPro" id="IPR050456">
    <property type="entry name" value="DeoC/FbaB_aldolase"/>
</dbReference>
<keyword evidence="2" id="KW-1185">Reference proteome</keyword>
<organism evidence="1 2">
    <name type="scientific">Fictibacillus marinisediminis</name>
    <dbReference type="NCBI Taxonomy" id="2878389"/>
    <lineage>
        <taxon>Bacteria</taxon>
        <taxon>Bacillati</taxon>
        <taxon>Bacillota</taxon>
        <taxon>Bacilli</taxon>
        <taxon>Bacillales</taxon>
        <taxon>Fictibacillaceae</taxon>
        <taxon>Fictibacillus</taxon>
    </lineage>
</organism>
<dbReference type="SUPFAM" id="SSF51569">
    <property type="entry name" value="Aldolase"/>
    <property type="match status" value="1"/>
</dbReference>
<gene>
    <name evidence="1" type="primary">lsrF</name>
    <name evidence="1" type="ORF">LCY76_07355</name>
</gene>
<keyword evidence="1" id="KW-0012">Acyltransferase</keyword>
<dbReference type="InterPro" id="IPR041720">
    <property type="entry name" value="FbaB-like"/>
</dbReference>
<comment type="caution">
    <text evidence="1">The sequence shown here is derived from an EMBL/GenBank/DDBJ whole genome shotgun (WGS) entry which is preliminary data.</text>
</comment>
<name>A0A9X1XCA6_9BACL</name>
<dbReference type="SMART" id="SM01133">
    <property type="entry name" value="DeoC"/>
    <property type="match status" value="1"/>
</dbReference>
<accession>A0A9X1XCA6</accession>
<protein>
    <submittedName>
        <fullName evidence="1">3-hydroxy-5-phosphonooxypentane-2,4-dione thiolase</fullName>
        <ecNumber evidence="1">2.3.1.245</ecNumber>
    </submittedName>
</protein>
<reference evidence="1" key="1">
    <citation type="submission" date="2021-09" db="EMBL/GenBank/DDBJ databases">
        <title>Genome analysis of Fictibacillus sp. KIGAM418 isolated from marine sediment.</title>
        <authorList>
            <person name="Seo M.-J."/>
            <person name="Cho E.-S."/>
            <person name="Hwang C.Y."/>
        </authorList>
    </citation>
    <scope>NUCLEOTIDE SEQUENCE</scope>
    <source>
        <strain evidence="1">KIGAM418</strain>
    </source>
</reference>
<dbReference type="GO" id="GO:0016746">
    <property type="term" value="F:acyltransferase activity"/>
    <property type="evidence" value="ECO:0007669"/>
    <property type="project" value="UniProtKB-KW"/>
</dbReference>
<dbReference type="PANTHER" id="PTHR47916">
    <property type="entry name" value="FRUCTOSE-BISPHOSPHATE ALDOLASE CLASS 1"/>
    <property type="match status" value="1"/>
</dbReference>
<dbReference type="EC" id="2.3.1.245" evidence="1"/>
<dbReference type="InterPro" id="IPR002915">
    <property type="entry name" value="DeoC/FbaB/LacD_aldolase"/>
</dbReference>